<proteinExistence type="predicted"/>
<name>A0AAW2HXG5_9NEOP</name>
<reference evidence="2" key="1">
    <citation type="journal article" date="2024" name="Gigascience">
        <title>Chromosome-level genome of the poultry shaft louse Menopon gallinae provides insight into the host-switching and adaptive evolution of parasitic lice.</title>
        <authorList>
            <person name="Xu Y."/>
            <person name="Ma L."/>
            <person name="Liu S."/>
            <person name="Liang Y."/>
            <person name="Liu Q."/>
            <person name="He Z."/>
            <person name="Tian L."/>
            <person name="Duan Y."/>
            <person name="Cai W."/>
            <person name="Li H."/>
            <person name="Song F."/>
        </authorList>
    </citation>
    <scope>NUCLEOTIDE SEQUENCE</scope>
    <source>
        <strain evidence="2">Cailab_2023a</strain>
    </source>
</reference>
<feature type="region of interest" description="Disordered" evidence="1">
    <location>
        <begin position="143"/>
        <end position="167"/>
    </location>
</feature>
<gene>
    <name evidence="2" type="ORF">PYX00_002637</name>
</gene>
<comment type="caution">
    <text evidence="2">The sequence shown here is derived from an EMBL/GenBank/DDBJ whole genome shotgun (WGS) entry which is preliminary data.</text>
</comment>
<dbReference type="EMBL" id="JARGDH010000002">
    <property type="protein sequence ID" value="KAL0274534.1"/>
    <property type="molecule type" value="Genomic_DNA"/>
</dbReference>
<protein>
    <submittedName>
        <fullName evidence="2">Uncharacterized protein</fullName>
    </submittedName>
</protein>
<evidence type="ECO:0000256" key="1">
    <source>
        <dbReference type="SAM" id="MobiDB-lite"/>
    </source>
</evidence>
<dbReference type="AlphaFoldDB" id="A0AAW2HXG5"/>
<evidence type="ECO:0000313" key="2">
    <source>
        <dbReference type="EMBL" id="KAL0274534.1"/>
    </source>
</evidence>
<accession>A0AAW2HXG5</accession>
<sequence>MYEFEFTKKRYPRARQEAIEKIEGAKIASHHKYGLKWRKEPLKYNFLLSISGHWENWRRIGIHLFLNQSIHNVVTPRHVLRSAPVENCGRKGFLSHSRPNKRGRAMNECECEVDSVRSDGNVVSEETGAAMAALLATVVTKRSRRRVRDAPQENNRKAARFATGSFS</sequence>
<organism evidence="2">
    <name type="scientific">Menopon gallinae</name>
    <name type="common">poultry shaft louse</name>
    <dbReference type="NCBI Taxonomy" id="328185"/>
    <lineage>
        <taxon>Eukaryota</taxon>
        <taxon>Metazoa</taxon>
        <taxon>Ecdysozoa</taxon>
        <taxon>Arthropoda</taxon>
        <taxon>Hexapoda</taxon>
        <taxon>Insecta</taxon>
        <taxon>Pterygota</taxon>
        <taxon>Neoptera</taxon>
        <taxon>Paraneoptera</taxon>
        <taxon>Psocodea</taxon>
        <taxon>Troctomorpha</taxon>
        <taxon>Phthiraptera</taxon>
        <taxon>Amblycera</taxon>
        <taxon>Menoponidae</taxon>
        <taxon>Menopon</taxon>
    </lineage>
</organism>